<feature type="transmembrane region" description="Helical" evidence="1">
    <location>
        <begin position="123"/>
        <end position="143"/>
    </location>
</feature>
<dbReference type="EMBL" id="JBOK01000029">
    <property type="protein sequence ID" value="EXU78707.1"/>
    <property type="molecule type" value="Genomic_DNA"/>
</dbReference>
<protein>
    <submittedName>
        <fullName evidence="2">Uncharacterized protein</fullName>
    </submittedName>
</protein>
<feature type="transmembrane region" description="Helical" evidence="1">
    <location>
        <begin position="50"/>
        <end position="71"/>
    </location>
</feature>
<dbReference type="RefSeq" id="WP_042415714.1">
    <property type="nucleotide sequence ID" value="NZ_JBOK01000029.1"/>
</dbReference>
<comment type="caution">
    <text evidence="2">The sequence shown here is derived from an EMBL/GenBank/DDBJ whole genome shotgun (WGS) entry which is preliminary data.</text>
</comment>
<feature type="transmembrane region" description="Helical" evidence="1">
    <location>
        <begin position="91"/>
        <end position="111"/>
    </location>
</feature>
<accession>A0A014Q6C0</accession>
<feature type="transmembrane region" description="Helical" evidence="1">
    <location>
        <begin position="7"/>
        <end position="30"/>
    </location>
</feature>
<evidence type="ECO:0000313" key="3">
    <source>
        <dbReference type="Proteomes" id="UP000020766"/>
    </source>
</evidence>
<proteinExistence type="predicted"/>
<reference evidence="2 3" key="1">
    <citation type="submission" date="2014-01" db="EMBL/GenBank/DDBJ databases">
        <title>Interspecies Systems Biology Uncovers Metabolites Affecting C. elegans Gene Expression and Life History Traits.</title>
        <authorList>
            <person name="Watson E."/>
            <person name="Macneil L.T."/>
            <person name="Ritter A.D."/>
            <person name="Yilmaz L.S."/>
            <person name="Rosebrock A.P."/>
            <person name="Caudy A.A."/>
            <person name="Walhout A.J."/>
        </authorList>
    </citation>
    <scope>NUCLEOTIDE SEQUENCE [LARGE SCALE GENOMIC DNA]</scope>
    <source>
        <strain evidence="2 3">DA1877</strain>
    </source>
</reference>
<dbReference type="AlphaFoldDB" id="A0A014Q6C0"/>
<organism evidence="2 3">
    <name type="scientific">Comamonas aquatica DA1877</name>
    <dbReference type="NCBI Taxonomy" id="1457173"/>
    <lineage>
        <taxon>Bacteria</taxon>
        <taxon>Pseudomonadati</taxon>
        <taxon>Pseudomonadota</taxon>
        <taxon>Betaproteobacteria</taxon>
        <taxon>Burkholderiales</taxon>
        <taxon>Comamonadaceae</taxon>
        <taxon>Comamonas</taxon>
    </lineage>
</organism>
<sequence>MKLVHSLFVGVHVLMALLFALVSLALLWMAVSKGWDTLVLGLDDGATLHLVEALGTLAAAVVALQIAQTVVEEEVVRDASIAGPTRVRRFLSRFLVVIVVALAIEGLIATFKAQEDPATLRYAALHIASVGVLLLGWGLFVHLNRSAEELEPEALHAAKSEDAAVDGT</sequence>
<dbReference type="Proteomes" id="UP000020766">
    <property type="component" value="Unassembled WGS sequence"/>
</dbReference>
<dbReference type="PATRIC" id="fig|1457173.3.peg.3443"/>
<evidence type="ECO:0000256" key="1">
    <source>
        <dbReference type="SAM" id="Phobius"/>
    </source>
</evidence>
<keyword evidence="3" id="KW-1185">Reference proteome</keyword>
<keyword evidence="1" id="KW-0812">Transmembrane</keyword>
<evidence type="ECO:0000313" key="2">
    <source>
        <dbReference type="EMBL" id="EXU78707.1"/>
    </source>
</evidence>
<gene>
    <name evidence="2" type="ORF">AX13_10215</name>
</gene>
<name>A0A014Q6C0_9BURK</name>
<keyword evidence="1" id="KW-0472">Membrane</keyword>
<keyword evidence="1" id="KW-1133">Transmembrane helix</keyword>